<dbReference type="Gene3D" id="2.40.30.100">
    <property type="entry name" value="AF2212/PG0164-like"/>
    <property type="match status" value="1"/>
</dbReference>
<organism evidence="1 2">
    <name type="scientific">Agromyces mariniharenae</name>
    <dbReference type="NCBI Taxonomy" id="2604423"/>
    <lineage>
        <taxon>Bacteria</taxon>
        <taxon>Bacillati</taxon>
        <taxon>Actinomycetota</taxon>
        <taxon>Actinomycetes</taxon>
        <taxon>Micrococcales</taxon>
        <taxon>Microbacteriaceae</taxon>
        <taxon>Agromyces</taxon>
    </lineage>
</organism>
<sequence length="154" mass="17387">MGTQQRFRTSVVIDRRGRTIVTIPFDPDEVWGVKPRHPVRGSIAGCSMRGNIEKHDDGPSITLGPTWTRLPLRDGSEVEVVLEPEGPQRSDLAPDVAAALDEAPDAAAFFDSLAQFYRRAWLRWINSTKRKPEQRAVRIAEMVRSLQDGRKERP</sequence>
<accession>A0A5S4V5B7</accession>
<dbReference type="Proteomes" id="UP000325243">
    <property type="component" value="Unassembled WGS sequence"/>
</dbReference>
<reference evidence="1 2" key="1">
    <citation type="submission" date="2019-08" db="EMBL/GenBank/DDBJ databases">
        <authorList>
            <person name="Hu J."/>
        </authorList>
    </citation>
    <scope>NUCLEOTIDE SEQUENCE [LARGE SCALE GENOMIC DNA]</scope>
    <source>
        <strain evidence="1 2">NEAU-184</strain>
    </source>
</reference>
<dbReference type="AlphaFoldDB" id="A0A5S4V5B7"/>
<dbReference type="RefSeq" id="WP_148733727.1">
    <property type="nucleotide sequence ID" value="NZ_VSSB01000001.1"/>
</dbReference>
<comment type="caution">
    <text evidence="1">The sequence shown here is derived from an EMBL/GenBank/DDBJ whole genome shotgun (WGS) entry which is preliminary data.</text>
</comment>
<dbReference type="Pfam" id="PF13376">
    <property type="entry name" value="OmdA"/>
    <property type="match status" value="1"/>
</dbReference>
<protein>
    <recommendedName>
        <fullName evidence="3">DUF1905 domain-containing protein</fullName>
    </recommendedName>
</protein>
<proteinExistence type="predicted"/>
<dbReference type="EMBL" id="VSSB01000001">
    <property type="protein sequence ID" value="TYL54226.1"/>
    <property type="molecule type" value="Genomic_DNA"/>
</dbReference>
<gene>
    <name evidence="1" type="ORF">FYC51_11690</name>
</gene>
<evidence type="ECO:0000313" key="1">
    <source>
        <dbReference type="EMBL" id="TYL54226.1"/>
    </source>
</evidence>
<dbReference type="InterPro" id="IPR037079">
    <property type="entry name" value="AF2212/PG0164-like_sf"/>
</dbReference>
<evidence type="ECO:0000313" key="2">
    <source>
        <dbReference type="Proteomes" id="UP000325243"/>
    </source>
</evidence>
<name>A0A5S4V5B7_9MICO</name>
<evidence type="ECO:0008006" key="3">
    <source>
        <dbReference type="Google" id="ProtNLM"/>
    </source>
</evidence>
<keyword evidence="2" id="KW-1185">Reference proteome</keyword>